<evidence type="ECO:0000313" key="1">
    <source>
        <dbReference type="EMBL" id="CDW20487.1"/>
    </source>
</evidence>
<dbReference type="AlphaFoldDB" id="A0A0K2T4H5"/>
<accession>A0A0K2T4H5</accession>
<sequence length="31" mass="3669">MECAFTSSFLFLTNKVHFFLLVKYLITNGKR</sequence>
<name>A0A0K2T4H5_LEPSM</name>
<dbReference type="EMBL" id="HACA01003126">
    <property type="protein sequence ID" value="CDW20487.1"/>
    <property type="molecule type" value="Transcribed_RNA"/>
</dbReference>
<protein>
    <submittedName>
        <fullName evidence="1">Uncharacterized protein</fullName>
    </submittedName>
</protein>
<proteinExistence type="predicted"/>
<organism evidence="1">
    <name type="scientific">Lepeophtheirus salmonis</name>
    <name type="common">Salmon louse</name>
    <name type="synonym">Caligus salmonis</name>
    <dbReference type="NCBI Taxonomy" id="72036"/>
    <lineage>
        <taxon>Eukaryota</taxon>
        <taxon>Metazoa</taxon>
        <taxon>Ecdysozoa</taxon>
        <taxon>Arthropoda</taxon>
        <taxon>Crustacea</taxon>
        <taxon>Multicrustacea</taxon>
        <taxon>Hexanauplia</taxon>
        <taxon>Copepoda</taxon>
        <taxon>Siphonostomatoida</taxon>
        <taxon>Caligidae</taxon>
        <taxon>Lepeophtheirus</taxon>
    </lineage>
</organism>
<reference evidence="1" key="1">
    <citation type="submission" date="2014-05" db="EMBL/GenBank/DDBJ databases">
        <authorList>
            <person name="Chronopoulou M."/>
        </authorList>
    </citation>
    <scope>NUCLEOTIDE SEQUENCE</scope>
    <source>
        <tissue evidence="1">Whole organism</tissue>
    </source>
</reference>